<evidence type="ECO:0000256" key="1">
    <source>
        <dbReference type="ARBA" id="ARBA00022603"/>
    </source>
</evidence>
<dbReference type="GO" id="GO:0003677">
    <property type="term" value="F:DNA binding"/>
    <property type="evidence" value="ECO:0007669"/>
    <property type="project" value="InterPro"/>
</dbReference>
<dbReference type="Proteomes" id="UP001176961">
    <property type="component" value="Unassembled WGS sequence"/>
</dbReference>
<organism evidence="5 6">
    <name type="scientific">Cylicocyclus nassatus</name>
    <name type="common">Nematode worm</name>
    <dbReference type="NCBI Taxonomy" id="53992"/>
    <lineage>
        <taxon>Eukaryota</taxon>
        <taxon>Metazoa</taxon>
        <taxon>Ecdysozoa</taxon>
        <taxon>Nematoda</taxon>
        <taxon>Chromadorea</taxon>
        <taxon>Rhabditida</taxon>
        <taxon>Rhabditina</taxon>
        <taxon>Rhabditomorpha</taxon>
        <taxon>Strongyloidea</taxon>
        <taxon>Strongylidae</taxon>
        <taxon>Cylicocyclus</taxon>
    </lineage>
</organism>
<dbReference type="InterPro" id="IPR002295">
    <property type="entry name" value="N4/N6-MTase_EcoPI_Mod-like"/>
</dbReference>
<protein>
    <recommendedName>
        <fullName evidence="4">DNA methylase N-4/N-6 domain-containing protein</fullName>
    </recommendedName>
</protein>
<dbReference type="AlphaFoldDB" id="A0AA36DSK7"/>
<feature type="domain" description="DNA methylase N-4/N-6" evidence="4">
    <location>
        <begin position="5"/>
        <end position="49"/>
    </location>
</feature>
<dbReference type="EMBL" id="CATQJL010000023">
    <property type="protein sequence ID" value="CAJ0592215.1"/>
    <property type="molecule type" value="Genomic_DNA"/>
</dbReference>
<proteinExistence type="predicted"/>
<keyword evidence="6" id="KW-1185">Reference proteome</keyword>
<evidence type="ECO:0000313" key="6">
    <source>
        <dbReference type="Proteomes" id="UP001176961"/>
    </source>
</evidence>
<dbReference type="Gene3D" id="3.40.50.150">
    <property type="entry name" value="Vaccinia Virus protein VP39"/>
    <property type="match status" value="1"/>
</dbReference>
<gene>
    <name evidence="5" type="ORF">CYNAS_LOCUS4198</name>
</gene>
<dbReference type="GO" id="GO:0032259">
    <property type="term" value="P:methylation"/>
    <property type="evidence" value="ECO:0007669"/>
    <property type="project" value="UniProtKB-KW"/>
</dbReference>
<evidence type="ECO:0000256" key="2">
    <source>
        <dbReference type="ARBA" id="ARBA00022679"/>
    </source>
</evidence>
<evidence type="ECO:0000313" key="5">
    <source>
        <dbReference type="EMBL" id="CAJ0592215.1"/>
    </source>
</evidence>
<accession>A0AA36DSK7</accession>
<comment type="caution">
    <text evidence="5">The sequence shown here is derived from an EMBL/GenBank/DDBJ whole genome shotgun (WGS) entry which is preliminary data.</text>
</comment>
<keyword evidence="2" id="KW-0808">Transferase</keyword>
<dbReference type="InterPro" id="IPR029063">
    <property type="entry name" value="SAM-dependent_MTases_sf"/>
</dbReference>
<dbReference type="SUPFAM" id="SSF53335">
    <property type="entry name" value="S-adenosyl-L-methionine-dependent methyltransferases"/>
    <property type="match status" value="1"/>
</dbReference>
<name>A0AA36DSK7_CYLNA</name>
<dbReference type="InterPro" id="IPR002941">
    <property type="entry name" value="DNA_methylase_N4/N6"/>
</dbReference>
<sequence length="69" mass="7303">MPENTTHPTQKPEKLLERVIKASCPVGGNVLDVFAGSGSTLVAAKKLGRFKEKGGNTSETDAEPRPIVV</sequence>
<dbReference type="GO" id="GO:0008170">
    <property type="term" value="F:N-methyltransferase activity"/>
    <property type="evidence" value="ECO:0007669"/>
    <property type="project" value="InterPro"/>
</dbReference>
<reference evidence="5" key="1">
    <citation type="submission" date="2023-07" db="EMBL/GenBank/DDBJ databases">
        <authorList>
            <consortium name="CYATHOMIX"/>
        </authorList>
    </citation>
    <scope>NUCLEOTIDE SEQUENCE</scope>
    <source>
        <strain evidence="5">N/A</strain>
    </source>
</reference>
<dbReference type="PRINTS" id="PR00506">
    <property type="entry name" value="D21N6MTFRASE"/>
</dbReference>
<dbReference type="Pfam" id="PF01555">
    <property type="entry name" value="N6_N4_Mtase"/>
    <property type="match status" value="1"/>
</dbReference>
<keyword evidence="3" id="KW-0949">S-adenosyl-L-methionine</keyword>
<evidence type="ECO:0000256" key="3">
    <source>
        <dbReference type="ARBA" id="ARBA00022691"/>
    </source>
</evidence>
<evidence type="ECO:0000259" key="4">
    <source>
        <dbReference type="Pfam" id="PF01555"/>
    </source>
</evidence>
<keyword evidence="1" id="KW-0489">Methyltransferase</keyword>